<dbReference type="SUPFAM" id="SSF52317">
    <property type="entry name" value="Class I glutamine amidotransferase-like"/>
    <property type="match status" value="1"/>
</dbReference>
<keyword evidence="3" id="KW-1185">Reference proteome</keyword>
<reference evidence="2 3" key="1">
    <citation type="submission" date="2020-08" db="EMBL/GenBank/DDBJ databases">
        <title>Genomic Encyclopedia of Type Strains, Phase IV (KMG-IV): sequencing the most valuable type-strain genomes for metagenomic binning, comparative biology and taxonomic classification.</title>
        <authorList>
            <person name="Goeker M."/>
        </authorList>
    </citation>
    <scope>NUCLEOTIDE SEQUENCE [LARGE SCALE GENOMIC DNA]</scope>
    <source>
        <strain evidence="2 3">YIM 65646</strain>
    </source>
</reference>
<keyword evidence="2" id="KW-0315">Glutamine amidotransferase</keyword>
<comment type="caution">
    <text evidence="2">The sequence shown here is derived from an EMBL/GenBank/DDBJ whole genome shotgun (WGS) entry which is preliminary data.</text>
</comment>
<dbReference type="PANTHER" id="PTHR40469:SF2">
    <property type="entry name" value="GALACTOSE-BINDING DOMAIN-LIKE SUPERFAMILY PROTEIN"/>
    <property type="match status" value="1"/>
</dbReference>
<dbReference type="Gene3D" id="3.40.50.880">
    <property type="match status" value="1"/>
</dbReference>
<proteinExistence type="predicted"/>
<evidence type="ECO:0000313" key="3">
    <source>
        <dbReference type="Proteomes" id="UP000548476"/>
    </source>
</evidence>
<name>A0A841FS77_9ACTN</name>
<gene>
    <name evidence="2" type="ORF">HNR73_007006</name>
</gene>
<dbReference type="InterPro" id="IPR029010">
    <property type="entry name" value="ThuA-like"/>
</dbReference>
<dbReference type="AlphaFoldDB" id="A0A841FS77"/>
<dbReference type="PANTHER" id="PTHR40469">
    <property type="entry name" value="SECRETED GLYCOSYL HYDROLASE"/>
    <property type="match status" value="1"/>
</dbReference>
<dbReference type="RefSeq" id="WP_239122179.1">
    <property type="nucleotide sequence ID" value="NZ_BONT01000052.1"/>
</dbReference>
<evidence type="ECO:0000313" key="2">
    <source>
        <dbReference type="EMBL" id="MBB6039115.1"/>
    </source>
</evidence>
<dbReference type="EMBL" id="JACHGT010000020">
    <property type="protein sequence ID" value="MBB6039115.1"/>
    <property type="molecule type" value="Genomic_DNA"/>
</dbReference>
<evidence type="ECO:0000259" key="1">
    <source>
        <dbReference type="Pfam" id="PF06283"/>
    </source>
</evidence>
<sequence>MRLLIFSKTTGFRHDSIPTGVAAVEALAAANGYATDATEDAGAFTPENLARYAAVVFLSTSGALFDDAQKAALKDYVERGGGYVGIHAASTTEYDWPWYGELVGARFTRHPRPQDGVIHIEDGDHDSTKHLGATWPRFDEWYEFAENPRGRVSVLLTVDESSYEGAEMGADHPLAWFHEIGGGKAFYTALGHTHESFAEPEFLAHVLGGIRYATGV</sequence>
<accession>A0A841FS77</accession>
<feature type="domain" description="ThuA-like" evidence="1">
    <location>
        <begin position="2"/>
        <end position="213"/>
    </location>
</feature>
<protein>
    <submittedName>
        <fullName evidence="2">Type 1 glutamine amidotransferase</fullName>
    </submittedName>
</protein>
<dbReference type="GO" id="GO:0016740">
    <property type="term" value="F:transferase activity"/>
    <property type="evidence" value="ECO:0007669"/>
    <property type="project" value="UniProtKB-KW"/>
</dbReference>
<dbReference type="Pfam" id="PF06283">
    <property type="entry name" value="ThuA"/>
    <property type="match status" value="1"/>
</dbReference>
<keyword evidence="2" id="KW-0808">Transferase</keyword>
<dbReference type="InterPro" id="IPR029062">
    <property type="entry name" value="Class_I_gatase-like"/>
</dbReference>
<dbReference type="Proteomes" id="UP000548476">
    <property type="component" value="Unassembled WGS sequence"/>
</dbReference>
<organism evidence="2 3">
    <name type="scientific">Phytomonospora endophytica</name>
    <dbReference type="NCBI Taxonomy" id="714109"/>
    <lineage>
        <taxon>Bacteria</taxon>
        <taxon>Bacillati</taxon>
        <taxon>Actinomycetota</taxon>
        <taxon>Actinomycetes</taxon>
        <taxon>Micromonosporales</taxon>
        <taxon>Micromonosporaceae</taxon>
        <taxon>Phytomonospora</taxon>
    </lineage>
</organism>